<dbReference type="RefSeq" id="WP_138189941.1">
    <property type="nucleotide sequence ID" value="NZ_VBWP01000001.1"/>
</dbReference>
<evidence type="ECO:0000256" key="1">
    <source>
        <dbReference type="SAM" id="Phobius"/>
    </source>
</evidence>
<name>A0A5R8QHR4_9FIRM</name>
<sequence length="116" mass="12765">MQNKGNVLLEEVKVAAIILLGILIFLLLLAGLVGILIGAYHLTNLIIDYWWLTVVIGDKGFWVYLSPGYFFASITRPLLWVVLYSVLLGVFISSVFGTLAFIVDKITFAAANSDVT</sequence>
<dbReference type="EMBL" id="VBWP01000001">
    <property type="protein sequence ID" value="TLG77334.1"/>
    <property type="molecule type" value="Genomic_DNA"/>
</dbReference>
<comment type="caution">
    <text evidence="2">The sequence shown here is derived from an EMBL/GenBank/DDBJ whole genome shotgun (WGS) entry which is preliminary data.</text>
</comment>
<keyword evidence="1" id="KW-0812">Transmembrane</keyword>
<feature type="transmembrane region" description="Helical" evidence="1">
    <location>
        <begin position="49"/>
        <end position="72"/>
    </location>
</feature>
<feature type="transmembrane region" description="Helical" evidence="1">
    <location>
        <begin position="14"/>
        <end position="37"/>
    </location>
</feature>
<proteinExistence type="predicted"/>
<keyword evidence="3" id="KW-1185">Reference proteome</keyword>
<evidence type="ECO:0000313" key="3">
    <source>
        <dbReference type="Proteomes" id="UP000306912"/>
    </source>
</evidence>
<organism evidence="2 3">
    <name type="scientific">Culicoidibacter larvae</name>
    <dbReference type="NCBI Taxonomy" id="2579976"/>
    <lineage>
        <taxon>Bacteria</taxon>
        <taxon>Bacillati</taxon>
        <taxon>Bacillota</taxon>
        <taxon>Culicoidibacteria</taxon>
        <taxon>Culicoidibacterales</taxon>
        <taxon>Culicoidibacteraceae</taxon>
        <taxon>Culicoidibacter</taxon>
    </lineage>
</organism>
<evidence type="ECO:0000313" key="2">
    <source>
        <dbReference type="EMBL" id="TLG77334.1"/>
    </source>
</evidence>
<protein>
    <submittedName>
        <fullName evidence="2">Uncharacterized protein</fullName>
    </submittedName>
</protein>
<dbReference type="Proteomes" id="UP000306912">
    <property type="component" value="Unassembled WGS sequence"/>
</dbReference>
<keyword evidence="1" id="KW-1133">Transmembrane helix</keyword>
<feature type="transmembrane region" description="Helical" evidence="1">
    <location>
        <begin position="78"/>
        <end position="103"/>
    </location>
</feature>
<dbReference type="AlphaFoldDB" id="A0A5R8QHR4"/>
<gene>
    <name evidence="2" type="ORF">FEZ08_01570</name>
</gene>
<accession>A0A5R8QHR4</accession>
<dbReference type="InParanoid" id="A0A5R8QHR4"/>
<reference evidence="2 3" key="1">
    <citation type="submission" date="2019-05" db="EMBL/GenBank/DDBJ databases">
        <title>Culicoidintestinum kansasii gen. nov., sp. nov. from the gastrointestinal tract of the biting midge, Culicoides sonorensis.</title>
        <authorList>
            <person name="Neupane S."/>
            <person name="Ghosh A."/>
            <person name="Gunther S."/>
            <person name="Martin K."/>
            <person name="Zurek L."/>
        </authorList>
    </citation>
    <scope>NUCLEOTIDE SEQUENCE [LARGE SCALE GENOMIC DNA]</scope>
    <source>
        <strain evidence="2 3">CS-1</strain>
    </source>
</reference>
<keyword evidence="1" id="KW-0472">Membrane</keyword>